<dbReference type="EMBL" id="JANBPK010000537">
    <property type="protein sequence ID" value="KAJ2935407.1"/>
    <property type="molecule type" value="Genomic_DNA"/>
</dbReference>
<evidence type="ECO:0000313" key="2">
    <source>
        <dbReference type="EMBL" id="KAJ2935407.1"/>
    </source>
</evidence>
<dbReference type="Proteomes" id="UP001140091">
    <property type="component" value="Unassembled WGS sequence"/>
</dbReference>
<gene>
    <name evidence="2" type="ORF">H1R20_g1687</name>
</gene>
<evidence type="ECO:0000313" key="3">
    <source>
        <dbReference type="Proteomes" id="UP001140091"/>
    </source>
</evidence>
<accession>A0A9W8MMG0</accession>
<feature type="non-terminal residue" evidence="2">
    <location>
        <position position="153"/>
    </location>
</feature>
<dbReference type="AlphaFoldDB" id="A0A9W8MMG0"/>
<keyword evidence="3" id="KW-1185">Reference proteome</keyword>
<feature type="region of interest" description="Disordered" evidence="1">
    <location>
        <begin position="81"/>
        <end position="100"/>
    </location>
</feature>
<protein>
    <submittedName>
        <fullName evidence="2">Uncharacterized protein</fullName>
    </submittedName>
</protein>
<reference evidence="2" key="1">
    <citation type="submission" date="2022-06" db="EMBL/GenBank/DDBJ databases">
        <title>Genome Sequence of Candolleomyces eurysporus.</title>
        <authorList>
            <person name="Buettner E."/>
        </authorList>
    </citation>
    <scope>NUCLEOTIDE SEQUENCE</scope>
    <source>
        <strain evidence="2">VTCC 930004</strain>
    </source>
</reference>
<evidence type="ECO:0000256" key="1">
    <source>
        <dbReference type="SAM" id="MobiDB-lite"/>
    </source>
</evidence>
<name>A0A9W8MMG0_9AGAR</name>
<proteinExistence type="predicted"/>
<sequence length="153" mass="15760">MSSPVMGTIPMAGMAMPASVMSPDDMLRAYAERKKSMSSAPASPVITSSIAYPMPVANSSSTAAGGRTLFNGNVVSPQTTGEAAAVQGSKRQPSLGFAPGEYDPNFKWDMKDAYIVGEDDEDAYGGVGAAGQNTVQQEGGGDQNFAGRGAWRG</sequence>
<organism evidence="2 3">
    <name type="scientific">Candolleomyces eurysporus</name>
    <dbReference type="NCBI Taxonomy" id="2828524"/>
    <lineage>
        <taxon>Eukaryota</taxon>
        <taxon>Fungi</taxon>
        <taxon>Dikarya</taxon>
        <taxon>Basidiomycota</taxon>
        <taxon>Agaricomycotina</taxon>
        <taxon>Agaricomycetes</taxon>
        <taxon>Agaricomycetidae</taxon>
        <taxon>Agaricales</taxon>
        <taxon>Agaricineae</taxon>
        <taxon>Psathyrellaceae</taxon>
        <taxon>Candolleomyces</taxon>
    </lineage>
</organism>
<comment type="caution">
    <text evidence="2">The sequence shown here is derived from an EMBL/GenBank/DDBJ whole genome shotgun (WGS) entry which is preliminary data.</text>
</comment>
<feature type="region of interest" description="Disordered" evidence="1">
    <location>
        <begin position="125"/>
        <end position="153"/>
    </location>
</feature>